<dbReference type="PANTHER" id="PTHR32019:SF2">
    <property type="entry name" value="R3H DOMAIN-CONTAINING PROTEIN 4"/>
    <property type="match status" value="1"/>
</dbReference>
<dbReference type="EMBL" id="MU857737">
    <property type="protein sequence ID" value="KAK4244479.1"/>
    <property type="molecule type" value="Genomic_DNA"/>
</dbReference>
<evidence type="ECO:0000256" key="1">
    <source>
        <dbReference type="SAM" id="MobiDB-lite"/>
    </source>
</evidence>
<dbReference type="Proteomes" id="UP001303647">
    <property type="component" value="Unassembled WGS sequence"/>
</dbReference>
<dbReference type="CDD" id="cd02325">
    <property type="entry name" value="R3H"/>
    <property type="match status" value="1"/>
</dbReference>
<evidence type="ECO:0000259" key="2">
    <source>
        <dbReference type="Pfam" id="PF13902"/>
    </source>
</evidence>
<reference evidence="3" key="2">
    <citation type="submission" date="2023-05" db="EMBL/GenBank/DDBJ databases">
        <authorList>
            <consortium name="Lawrence Berkeley National Laboratory"/>
            <person name="Steindorff A."/>
            <person name="Hensen N."/>
            <person name="Bonometti L."/>
            <person name="Westerberg I."/>
            <person name="Brannstrom I.O."/>
            <person name="Guillou S."/>
            <person name="Cros-Aarteil S."/>
            <person name="Calhoun S."/>
            <person name="Haridas S."/>
            <person name="Kuo A."/>
            <person name="Mondo S."/>
            <person name="Pangilinan J."/>
            <person name="Riley R."/>
            <person name="Labutti K."/>
            <person name="Andreopoulos B."/>
            <person name="Lipzen A."/>
            <person name="Chen C."/>
            <person name="Yanf M."/>
            <person name="Daum C."/>
            <person name="Ng V."/>
            <person name="Clum A."/>
            <person name="Ohm R."/>
            <person name="Martin F."/>
            <person name="Silar P."/>
            <person name="Natvig D."/>
            <person name="Lalanne C."/>
            <person name="Gautier V."/>
            <person name="Ament-Velasquez S.L."/>
            <person name="Kruys A."/>
            <person name="Hutchinson M.I."/>
            <person name="Powell A.J."/>
            <person name="Barry K."/>
            <person name="Miller A.N."/>
            <person name="Grigoriev I.V."/>
            <person name="Debuchy R."/>
            <person name="Gladieux P."/>
            <person name="Thoren M.H."/>
            <person name="Johannesson H."/>
        </authorList>
    </citation>
    <scope>NUCLEOTIDE SEQUENCE</scope>
    <source>
        <strain evidence="3">CBS 359.72</strain>
    </source>
</reference>
<proteinExistence type="predicted"/>
<evidence type="ECO:0000313" key="3">
    <source>
        <dbReference type="EMBL" id="KAK4244479.1"/>
    </source>
</evidence>
<dbReference type="PANTHER" id="PTHR32019">
    <property type="entry name" value="R3H DOMAIN-CONTAINING PROTEIN 4"/>
    <property type="match status" value="1"/>
</dbReference>
<feature type="compositionally biased region" description="Acidic residues" evidence="1">
    <location>
        <begin position="310"/>
        <end position="323"/>
    </location>
</feature>
<feature type="region of interest" description="Disordered" evidence="1">
    <location>
        <begin position="204"/>
        <end position="248"/>
    </location>
</feature>
<comment type="caution">
    <text evidence="3">The sequence shown here is derived from an EMBL/GenBank/DDBJ whole genome shotgun (WGS) entry which is preliminary data.</text>
</comment>
<protein>
    <submittedName>
        <fullName evidence="3">R3H-associated N-terminal domain-containing protein</fullName>
    </submittedName>
</protein>
<dbReference type="InterPro" id="IPR036867">
    <property type="entry name" value="R3H_dom_sf"/>
</dbReference>
<dbReference type="InterPro" id="IPR039629">
    <property type="entry name" value="R3HDM4"/>
</dbReference>
<name>A0AAN7CLT3_9PEZI</name>
<dbReference type="InterPro" id="IPR025952">
    <property type="entry name" value="R3H-assoc_dom"/>
</dbReference>
<feature type="region of interest" description="Disordered" evidence="1">
    <location>
        <begin position="15"/>
        <end position="37"/>
    </location>
</feature>
<feature type="region of interest" description="Disordered" evidence="1">
    <location>
        <begin position="295"/>
        <end position="358"/>
    </location>
</feature>
<organism evidence="3 4">
    <name type="scientific">Corynascus novoguineensis</name>
    <dbReference type="NCBI Taxonomy" id="1126955"/>
    <lineage>
        <taxon>Eukaryota</taxon>
        <taxon>Fungi</taxon>
        <taxon>Dikarya</taxon>
        <taxon>Ascomycota</taxon>
        <taxon>Pezizomycotina</taxon>
        <taxon>Sordariomycetes</taxon>
        <taxon>Sordariomycetidae</taxon>
        <taxon>Sordariales</taxon>
        <taxon>Chaetomiaceae</taxon>
        <taxon>Corynascus</taxon>
    </lineage>
</organism>
<feature type="compositionally biased region" description="Pro residues" evidence="1">
    <location>
        <begin position="415"/>
        <end position="431"/>
    </location>
</feature>
<feature type="compositionally biased region" description="Basic and acidic residues" evidence="1">
    <location>
        <begin position="134"/>
        <end position="158"/>
    </location>
</feature>
<dbReference type="SUPFAM" id="SSF82708">
    <property type="entry name" value="R3H domain"/>
    <property type="match status" value="1"/>
</dbReference>
<reference evidence="3" key="1">
    <citation type="journal article" date="2023" name="Mol. Phylogenet. Evol.">
        <title>Genome-scale phylogeny and comparative genomics of the fungal order Sordariales.</title>
        <authorList>
            <person name="Hensen N."/>
            <person name="Bonometti L."/>
            <person name="Westerberg I."/>
            <person name="Brannstrom I.O."/>
            <person name="Guillou S."/>
            <person name="Cros-Aarteil S."/>
            <person name="Calhoun S."/>
            <person name="Haridas S."/>
            <person name="Kuo A."/>
            <person name="Mondo S."/>
            <person name="Pangilinan J."/>
            <person name="Riley R."/>
            <person name="LaButti K."/>
            <person name="Andreopoulos B."/>
            <person name="Lipzen A."/>
            <person name="Chen C."/>
            <person name="Yan M."/>
            <person name="Daum C."/>
            <person name="Ng V."/>
            <person name="Clum A."/>
            <person name="Steindorff A."/>
            <person name="Ohm R.A."/>
            <person name="Martin F."/>
            <person name="Silar P."/>
            <person name="Natvig D.O."/>
            <person name="Lalanne C."/>
            <person name="Gautier V."/>
            <person name="Ament-Velasquez S.L."/>
            <person name="Kruys A."/>
            <person name="Hutchinson M.I."/>
            <person name="Powell A.J."/>
            <person name="Barry K."/>
            <person name="Miller A.N."/>
            <person name="Grigoriev I.V."/>
            <person name="Debuchy R."/>
            <person name="Gladieux P."/>
            <person name="Hiltunen Thoren M."/>
            <person name="Johannesson H."/>
        </authorList>
    </citation>
    <scope>NUCLEOTIDE SEQUENCE</scope>
    <source>
        <strain evidence="3">CBS 359.72</strain>
    </source>
</reference>
<sequence>MAITHVPVAAGHDEEIDHHEPSSHSPHPVQSGSLHHHSISNASTATVDIEAWTVAALESLSIAPIARGTGDALSIPLDGVAPSPGGQRELPLRHGAGGSGSAAAEMKLRGVAFGDDDGQAAYGATITPPRRPPSRRDSMRRRDALLKGKEGSRQRRRWENDRLVHVPNVVPPLPSDWQICPTHRVLPPVPYQLAQYWDKGLRERAQKEEEAKRRKQKQKQKQKQQQRNSSKHGCAAAATDEMDADADAPDVGLVPRDLRNTAKRTPAVKSWLRVLEEPVREFVVERGLAVVAAASPTGNSTKNGSSEGGVSDESDSDNDDGEEIVFMGRNGRNATDGKPWKRAQRYGPGQQPGEEEKGMVLEMEEGGGGAFKRWLTHSISDYYGLDSKSVTVGNPARRVVYVGVKHKQKQAAPRQKPPSRPLLPPPLWEMF</sequence>
<accession>A0AAN7CLT3</accession>
<feature type="region of interest" description="Disordered" evidence="1">
    <location>
        <begin position="406"/>
        <end position="431"/>
    </location>
</feature>
<dbReference type="Pfam" id="PF13902">
    <property type="entry name" value="R3H-assoc"/>
    <property type="match status" value="1"/>
</dbReference>
<evidence type="ECO:0000313" key="4">
    <source>
        <dbReference type="Proteomes" id="UP001303647"/>
    </source>
</evidence>
<dbReference type="AlphaFoldDB" id="A0AAN7CLT3"/>
<keyword evidence="4" id="KW-1185">Reference proteome</keyword>
<feature type="compositionally biased region" description="Basic residues" evidence="1">
    <location>
        <begin position="213"/>
        <end position="224"/>
    </location>
</feature>
<feature type="region of interest" description="Disordered" evidence="1">
    <location>
        <begin position="119"/>
        <end position="158"/>
    </location>
</feature>
<dbReference type="GO" id="GO:0003676">
    <property type="term" value="F:nucleic acid binding"/>
    <property type="evidence" value="ECO:0007669"/>
    <property type="project" value="InterPro"/>
</dbReference>
<gene>
    <name evidence="3" type="ORF">C7999DRAFT_35177</name>
</gene>
<feature type="region of interest" description="Disordered" evidence="1">
    <location>
        <begin position="77"/>
        <end position="98"/>
    </location>
</feature>
<feature type="domain" description="R3H-associated N-terminal" evidence="2">
    <location>
        <begin position="131"/>
        <end position="264"/>
    </location>
</feature>